<accession>A0A842HK00</accession>
<evidence type="ECO:0000256" key="1">
    <source>
        <dbReference type="SAM" id="Phobius"/>
    </source>
</evidence>
<sequence length="113" mass="12887">MPDTEKIIAAIERLERSRSTTDNQRLEETRRSIEAICETQRQMNAEIKALSAGFPGGDPESHRRYHESVIEWRETRNRMVKEALAHAAKVGGVAGMGWVCYAVWTALKMEITR</sequence>
<keyword evidence="1" id="KW-0812">Transmembrane</keyword>
<reference evidence="2 3" key="1">
    <citation type="submission" date="2020-08" db="EMBL/GenBank/DDBJ databases">
        <title>Paraeoetvoesia sp. YC-7-48 draft genome sequence.</title>
        <authorList>
            <person name="Yao L."/>
        </authorList>
    </citation>
    <scope>NUCLEOTIDE SEQUENCE [LARGE SCALE GENOMIC DNA]</scope>
    <source>
        <strain evidence="3">YC-7-48</strain>
    </source>
</reference>
<comment type="caution">
    <text evidence="2">The sequence shown here is derived from an EMBL/GenBank/DDBJ whole genome shotgun (WGS) entry which is preliminary data.</text>
</comment>
<organism evidence="2 3">
    <name type="scientific">Pusillimonas minor</name>
    <dbReference type="NCBI Taxonomy" id="2697024"/>
    <lineage>
        <taxon>Bacteria</taxon>
        <taxon>Pseudomonadati</taxon>
        <taxon>Pseudomonadota</taxon>
        <taxon>Betaproteobacteria</taxon>
        <taxon>Burkholderiales</taxon>
        <taxon>Alcaligenaceae</taxon>
        <taxon>Pusillimonas</taxon>
    </lineage>
</organism>
<protein>
    <submittedName>
        <fullName evidence="2">Uncharacterized protein</fullName>
    </submittedName>
</protein>
<dbReference type="Proteomes" id="UP000545386">
    <property type="component" value="Unassembled WGS sequence"/>
</dbReference>
<gene>
    <name evidence="2" type="ORF">GTU67_01320</name>
</gene>
<keyword evidence="3" id="KW-1185">Reference proteome</keyword>
<keyword evidence="1" id="KW-1133">Transmembrane helix</keyword>
<keyword evidence="1" id="KW-0472">Membrane</keyword>
<feature type="transmembrane region" description="Helical" evidence="1">
    <location>
        <begin position="83"/>
        <end position="104"/>
    </location>
</feature>
<dbReference type="EMBL" id="JACJUU010000001">
    <property type="protein sequence ID" value="MBC2768553.1"/>
    <property type="molecule type" value="Genomic_DNA"/>
</dbReference>
<evidence type="ECO:0000313" key="2">
    <source>
        <dbReference type="EMBL" id="MBC2768553.1"/>
    </source>
</evidence>
<name>A0A842HK00_9BURK</name>
<evidence type="ECO:0000313" key="3">
    <source>
        <dbReference type="Proteomes" id="UP000545386"/>
    </source>
</evidence>
<proteinExistence type="predicted"/>
<dbReference type="AlphaFoldDB" id="A0A842HK00"/>